<accession>A0A0G1KTC9</accession>
<dbReference type="AlphaFoldDB" id="A0A0G1KTC9"/>
<dbReference type="EMBL" id="LCJZ01000012">
    <property type="protein sequence ID" value="KKT86881.1"/>
    <property type="molecule type" value="Genomic_DNA"/>
</dbReference>
<feature type="binding site" evidence="3">
    <location>
        <position position="158"/>
    </location>
    <ligand>
        <name>a divalent metal cation</name>
        <dbReference type="ChEBI" id="CHEBI:60240"/>
        <label>2</label>
    </ligand>
</feature>
<dbReference type="GO" id="GO:0004536">
    <property type="term" value="F:DNA nuclease activity"/>
    <property type="evidence" value="ECO:0007669"/>
    <property type="project" value="InterPro"/>
</dbReference>
<dbReference type="PIRSF" id="PIRSF005902">
    <property type="entry name" value="DNase_TatD"/>
    <property type="match status" value="1"/>
</dbReference>
<evidence type="ECO:0000256" key="2">
    <source>
        <dbReference type="ARBA" id="ARBA00022801"/>
    </source>
</evidence>
<feature type="binding site" evidence="3">
    <location>
        <position position="208"/>
    </location>
    <ligand>
        <name>a divalent metal cation</name>
        <dbReference type="ChEBI" id="CHEBI:60240"/>
        <label>1</label>
    </ligand>
</feature>
<dbReference type="FunFam" id="3.20.20.140:FF:000005">
    <property type="entry name" value="TatD family hydrolase"/>
    <property type="match status" value="1"/>
</dbReference>
<sequence length="260" mass="29671">MNYIDTHCHLDFPEFHRDMEKTILRSFQAGLIYLINVGTDIRSSEISINLASRYHEIYAAVGVHPHEARKNLDNLSSRLLPFIKHPKAVAVGEIGLDYYRNLSTQDHQKAIFAEQLRLAKQYRKPVILHCRDAYRDLLQVLDREYLAGLDSDIPGVVHSFSAGPSYLQEFLRRGFYIGFNNMITYPDNVSLVESVKATPMDRIVLETDAPYLPPQSHRGERNEPQHVVEVAAKIAEIKQIDIEEVVNTSTANAIRLFGLK</sequence>
<dbReference type="InterPro" id="IPR032466">
    <property type="entry name" value="Metal_Hydrolase"/>
</dbReference>
<dbReference type="PANTHER" id="PTHR46124">
    <property type="entry name" value="D-AMINOACYL-TRNA DEACYLASE"/>
    <property type="match status" value="1"/>
</dbReference>
<feature type="binding site" evidence="3">
    <location>
        <position position="9"/>
    </location>
    <ligand>
        <name>a divalent metal cation</name>
        <dbReference type="ChEBI" id="CHEBI:60240"/>
        <label>1</label>
    </ligand>
</feature>
<dbReference type="InterPro" id="IPR015991">
    <property type="entry name" value="TatD/YcfH-like"/>
</dbReference>
<evidence type="ECO:0000313" key="4">
    <source>
        <dbReference type="EMBL" id="KKT86881.1"/>
    </source>
</evidence>
<dbReference type="GO" id="GO:0016788">
    <property type="term" value="F:hydrolase activity, acting on ester bonds"/>
    <property type="evidence" value="ECO:0007669"/>
    <property type="project" value="InterPro"/>
</dbReference>
<organism evidence="4 5">
    <name type="scientific">candidate division Kazan bacterium GW2011_GWB1_45_10</name>
    <dbReference type="NCBI Taxonomy" id="1620411"/>
    <lineage>
        <taxon>Bacteria</taxon>
        <taxon>Bacteria division Kazan-3B-28</taxon>
    </lineage>
</organism>
<dbReference type="GO" id="GO:0046872">
    <property type="term" value="F:metal ion binding"/>
    <property type="evidence" value="ECO:0007669"/>
    <property type="project" value="UniProtKB-KW"/>
</dbReference>
<dbReference type="InterPro" id="IPR018228">
    <property type="entry name" value="DNase_TatD-rel_CS"/>
</dbReference>
<keyword evidence="2 4" id="KW-0378">Hydrolase</keyword>
<reference evidence="4 5" key="1">
    <citation type="journal article" date="2015" name="Nature">
        <title>rRNA introns, odd ribosomes, and small enigmatic genomes across a large radiation of phyla.</title>
        <authorList>
            <person name="Brown C.T."/>
            <person name="Hug L.A."/>
            <person name="Thomas B.C."/>
            <person name="Sharon I."/>
            <person name="Castelle C.J."/>
            <person name="Singh A."/>
            <person name="Wilkins M.J."/>
            <person name="Williams K.H."/>
            <person name="Banfield J.F."/>
        </authorList>
    </citation>
    <scope>NUCLEOTIDE SEQUENCE [LARGE SCALE GENOMIC DNA]</scope>
</reference>
<dbReference type="PANTHER" id="PTHR46124:SF2">
    <property type="entry name" value="D-AMINOACYL-TRNA DEACYLASE"/>
    <property type="match status" value="1"/>
</dbReference>
<feature type="binding site" evidence="3">
    <location>
        <position position="7"/>
    </location>
    <ligand>
        <name>a divalent metal cation</name>
        <dbReference type="ChEBI" id="CHEBI:60240"/>
        <label>1</label>
    </ligand>
</feature>
<name>A0A0G1KTC9_UNCK3</name>
<dbReference type="PROSITE" id="PS01137">
    <property type="entry name" value="TATD_1"/>
    <property type="match status" value="1"/>
</dbReference>
<evidence type="ECO:0000313" key="5">
    <source>
        <dbReference type="Proteomes" id="UP000033958"/>
    </source>
</evidence>
<dbReference type="NCBIfam" id="TIGR00010">
    <property type="entry name" value="YchF/TatD family DNA exonuclease"/>
    <property type="match status" value="1"/>
</dbReference>
<dbReference type="Pfam" id="PF01026">
    <property type="entry name" value="TatD_DNase"/>
    <property type="match status" value="1"/>
</dbReference>
<gene>
    <name evidence="4" type="ORF">VE97_C0012G0003</name>
</gene>
<dbReference type="Proteomes" id="UP000033958">
    <property type="component" value="Unassembled WGS sequence"/>
</dbReference>
<comment type="caution">
    <text evidence="4">The sequence shown here is derived from an EMBL/GenBank/DDBJ whole genome shotgun (WGS) entry which is preliminary data.</text>
</comment>
<dbReference type="Gene3D" id="3.20.20.140">
    <property type="entry name" value="Metal-dependent hydrolases"/>
    <property type="match status" value="1"/>
</dbReference>
<dbReference type="GO" id="GO:0005829">
    <property type="term" value="C:cytosol"/>
    <property type="evidence" value="ECO:0007669"/>
    <property type="project" value="TreeGrafter"/>
</dbReference>
<dbReference type="SUPFAM" id="SSF51556">
    <property type="entry name" value="Metallo-dependent hydrolases"/>
    <property type="match status" value="1"/>
</dbReference>
<evidence type="ECO:0000256" key="1">
    <source>
        <dbReference type="ARBA" id="ARBA00022723"/>
    </source>
</evidence>
<dbReference type="PROSITE" id="PS01091">
    <property type="entry name" value="TATD_3"/>
    <property type="match status" value="1"/>
</dbReference>
<evidence type="ECO:0000256" key="3">
    <source>
        <dbReference type="PIRSR" id="PIRSR005902-1"/>
    </source>
</evidence>
<dbReference type="InterPro" id="IPR001130">
    <property type="entry name" value="TatD-like"/>
</dbReference>
<feature type="binding site" evidence="3">
    <location>
        <position position="93"/>
    </location>
    <ligand>
        <name>a divalent metal cation</name>
        <dbReference type="ChEBI" id="CHEBI:60240"/>
        <label>1</label>
    </ligand>
</feature>
<dbReference type="CDD" id="cd01310">
    <property type="entry name" value="TatD_DNAse"/>
    <property type="match status" value="1"/>
</dbReference>
<keyword evidence="1 3" id="KW-0479">Metal-binding</keyword>
<proteinExistence type="predicted"/>
<protein>
    <submittedName>
        <fullName evidence="4">Hydrolase, TatD family</fullName>
    </submittedName>
</protein>
<dbReference type="PATRIC" id="fig|1620411.3.peg.134"/>
<feature type="binding site" evidence="3">
    <location>
        <position position="129"/>
    </location>
    <ligand>
        <name>a divalent metal cation</name>
        <dbReference type="ChEBI" id="CHEBI:60240"/>
        <label>2</label>
    </ligand>
</feature>